<evidence type="ECO:0000256" key="1">
    <source>
        <dbReference type="SAM" id="MobiDB-lite"/>
    </source>
</evidence>
<reference evidence="2" key="1">
    <citation type="journal article" date="2023" name="Genome Biol. Evol.">
        <title>First Whole Genome Sequence and Flow Cytometry Genome Size Data for the Lichen-Forming Fungus Ramalina farinacea (Ascomycota).</title>
        <authorList>
            <person name="Llewellyn T."/>
            <person name="Mian S."/>
            <person name="Hill R."/>
            <person name="Leitch I.J."/>
            <person name="Gaya E."/>
        </authorList>
    </citation>
    <scope>NUCLEOTIDE SEQUENCE</scope>
    <source>
        <strain evidence="2">LIQ254RAFAR</strain>
    </source>
</reference>
<dbReference type="PANTHER" id="PTHR28527:SF1">
    <property type="entry name" value="SWI5-DEPENDENT RECOMBINATION DNA REPAIR PROTEIN 1"/>
    <property type="match status" value="1"/>
</dbReference>
<gene>
    <name evidence="2" type="ORF">OHK93_001605</name>
</gene>
<protein>
    <recommendedName>
        <fullName evidence="4">Swi5-dependent recombination DNA repair protein 1</fullName>
    </recommendedName>
</protein>
<feature type="compositionally biased region" description="Low complexity" evidence="1">
    <location>
        <begin position="91"/>
        <end position="100"/>
    </location>
</feature>
<name>A0AA43QQR3_9LECA</name>
<comment type="caution">
    <text evidence="2">The sequence shown here is derived from an EMBL/GenBank/DDBJ whole genome shotgun (WGS) entry which is preliminary data.</text>
</comment>
<feature type="compositionally biased region" description="Polar residues" evidence="1">
    <location>
        <begin position="114"/>
        <end position="124"/>
    </location>
</feature>
<dbReference type="PANTHER" id="PTHR28527">
    <property type="entry name" value="MATING-TYPE SWITCHING PROTEIN SWI2-RELATED"/>
    <property type="match status" value="1"/>
</dbReference>
<accession>A0AA43QQR3</accession>
<feature type="compositionally biased region" description="Polar residues" evidence="1">
    <location>
        <begin position="153"/>
        <end position="164"/>
    </location>
</feature>
<proteinExistence type="predicted"/>
<keyword evidence="3" id="KW-1185">Reference proteome</keyword>
<dbReference type="AlphaFoldDB" id="A0AA43QQR3"/>
<feature type="compositionally biased region" description="Basic and acidic residues" evidence="1">
    <location>
        <begin position="223"/>
        <end position="241"/>
    </location>
</feature>
<sequence>MSSTPRPPKRPRLNNNNSISASTLRAPFKSPLRPRDSNAPAASSTLPHKNAFSPAAKQTTATTHTVQAGTLPSSKTHTQVLTPPNKKIDHAPPTTTTNPEAPAPSEPDPAQDLPSLQRTHTALLNTLAARKRDLEIATQAQKLERSSIPHPSPSSTQSRATEASSDCAENERLRELIASWKSAGRDAADAVFVSAKAKVEGMGGVKGMRRREVERWKWLREEERAERDVEREKGRRERDGGGDEDEVGDDGEGEREREEEGVEEEEDEGVGEYTMGMMLQGFGIDPKCIGWDEAGGKWID</sequence>
<feature type="compositionally biased region" description="Polar residues" evidence="1">
    <location>
        <begin position="71"/>
        <end position="82"/>
    </location>
</feature>
<dbReference type="Proteomes" id="UP001161017">
    <property type="component" value="Unassembled WGS sequence"/>
</dbReference>
<dbReference type="EMBL" id="JAPUFD010000011">
    <property type="protein sequence ID" value="MDI1490402.1"/>
    <property type="molecule type" value="Genomic_DNA"/>
</dbReference>
<evidence type="ECO:0000313" key="2">
    <source>
        <dbReference type="EMBL" id="MDI1490402.1"/>
    </source>
</evidence>
<evidence type="ECO:0008006" key="4">
    <source>
        <dbReference type="Google" id="ProtNLM"/>
    </source>
</evidence>
<evidence type="ECO:0000313" key="3">
    <source>
        <dbReference type="Proteomes" id="UP001161017"/>
    </source>
</evidence>
<feature type="compositionally biased region" description="Acidic residues" evidence="1">
    <location>
        <begin position="242"/>
        <end position="270"/>
    </location>
</feature>
<dbReference type="Gene3D" id="6.10.140.1020">
    <property type="match status" value="1"/>
</dbReference>
<organism evidence="2 3">
    <name type="scientific">Ramalina farinacea</name>
    <dbReference type="NCBI Taxonomy" id="258253"/>
    <lineage>
        <taxon>Eukaryota</taxon>
        <taxon>Fungi</taxon>
        <taxon>Dikarya</taxon>
        <taxon>Ascomycota</taxon>
        <taxon>Pezizomycotina</taxon>
        <taxon>Lecanoromycetes</taxon>
        <taxon>OSLEUM clade</taxon>
        <taxon>Lecanoromycetidae</taxon>
        <taxon>Lecanorales</taxon>
        <taxon>Lecanorineae</taxon>
        <taxon>Ramalinaceae</taxon>
        <taxon>Ramalina</taxon>
    </lineage>
</organism>
<dbReference type="GO" id="GO:0006310">
    <property type="term" value="P:DNA recombination"/>
    <property type="evidence" value="ECO:0007669"/>
    <property type="project" value="TreeGrafter"/>
</dbReference>
<feature type="compositionally biased region" description="Low complexity" evidence="1">
    <location>
        <begin position="55"/>
        <end position="70"/>
    </location>
</feature>
<feature type="region of interest" description="Disordered" evidence="1">
    <location>
        <begin position="1"/>
        <end position="169"/>
    </location>
</feature>
<feature type="region of interest" description="Disordered" evidence="1">
    <location>
        <begin position="223"/>
        <end position="271"/>
    </location>
</feature>